<evidence type="ECO:0000313" key="2">
    <source>
        <dbReference type="Proteomes" id="UP000014227"/>
    </source>
</evidence>
<dbReference type="OrthoDB" id="9791262at2"/>
<dbReference type="PANTHER" id="PTHR20883:SF48">
    <property type="entry name" value="ECTOINE DIOXYGENASE"/>
    <property type="match status" value="1"/>
</dbReference>
<evidence type="ECO:0000313" key="1">
    <source>
        <dbReference type="EMBL" id="CCW34486.1"/>
    </source>
</evidence>
<dbReference type="PANTHER" id="PTHR20883">
    <property type="entry name" value="PHYTANOYL-COA DIOXYGENASE DOMAIN CONTAINING 1"/>
    <property type="match status" value="1"/>
</dbReference>
<dbReference type="eggNOG" id="COG5285">
    <property type="taxonomic scope" value="Bacteria"/>
</dbReference>
<dbReference type="SUPFAM" id="SSF51197">
    <property type="entry name" value="Clavaminate synthase-like"/>
    <property type="match status" value="1"/>
</dbReference>
<dbReference type="STRING" id="454171.CP488_00492"/>
<keyword evidence="2" id="KW-1185">Reference proteome</keyword>
<protein>
    <submittedName>
        <fullName evidence="1">Protein involved in biosynthesis of mitomycin antibiotics/polyketide fumonisin</fullName>
    </submittedName>
</protein>
<sequence>MKTIRFNPEAIPGRYRITYKVRDAHRGYPIREVEVLATPEEIATFVKDGYLVRERLIPMDQVERLRCALDEAIAADTNLETGGGRAFGGIFIRHLLDKHPTFLELLTFQPTLSVARALLGPSVQWRGLTGRVCFPDDPNKETEWHFHQRVVPDPIPPFFARPETIEVLLYLDDIDERSGPLCVVPGSHHWLERDLDKDVFDDKPGQVVLKVPAGSAVIMHGSLWHRAMPTQPGCSMRRLLLWSYGPTWQKPSIYGVKPANGLTAQLLADPSTDEEIRELLGVAGYM</sequence>
<dbReference type="AlphaFoldDB" id="S0ESW5"/>
<gene>
    <name evidence="1" type="ORF">CCALI_00661</name>
</gene>
<dbReference type="GO" id="GO:0016706">
    <property type="term" value="F:2-oxoglutarate-dependent dioxygenase activity"/>
    <property type="evidence" value="ECO:0007669"/>
    <property type="project" value="UniProtKB-ARBA"/>
</dbReference>
<organism evidence="1 2">
    <name type="scientific">Chthonomonas calidirosea (strain DSM 23976 / ICMP 18418 / T49)</name>
    <dbReference type="NCBI Taxonomy" id="1303518"/>
    <lineage>
        <taxon>Bacteria</taxon>
        <taxon>Bacillati</taxon>
        <taxon>Armatimonadota</taxon>
        <taxon>Chthonomonadia</taxon>
        <taxon>Chthonomonadales</taxon>
        <taxon>Chthonomonadaceae</taxon>
        <taxon>Chthonomonas</taxon>
    </lineage>
</organism>
<dbReference type="Proteomes" id="UP000014227">
    <property type="component" value="Chromosome I"/>
</dbReference>
<reference evidence="2" key="1">
    <citation type="submission" date="2013-03" db="EMBL/GenBank/DDBJ databases">
        <title>Genome sequence of Chthonomonas calidirosea, the first sequenced genome from the Armatimonadetes phylum (formally candidate division OP10).</title>
        <authorList>
            <person name="Lee K.C.Y."/>
            <person name="Morgan X.C."/>
            <person name="Dunfield P.F."/>
            <person name="Tamas I."/>
            <person name="Houghton K.M."/>
            <person name="Vyssotski M."/>
            <person name="Ryan J.L.J."/>
            <person name="Lagutin K."/>
            <person name="McDonald I.R."/>
            <person name="Stott M.B."/>
        </authorList>
    </citation>
    <scope>NUCLEOTIDE SEQUENCE [LARGE SCALE GENOMIC DNA]</scope>
    <source>
        <strain evidence="2">DSM 23976 / ICMP 18418 / T49</strain>
    </source>
</reference>
<proteinExistence type="predicted"/>
<name>S0ESW5_CHTCT</name>
<dbReference type="EMBL" id="HF951689">
    <property type="protein sequence ID" value="CCW34486.1"/>
    <property type="molecule type" value="Genomic_DNA"/>
</dbReference>
<dbReference type="Gene3D" id="2.60.120.620">
    <property type="entry name" value="q2cbj1_9rhob like domain"/>
    <property type="match status" value="1"/>
</dbReference>
<dbReference type="HOGENOM" id="CLU_972176_0_0_0"/>
<dbReference type="GO" id="GO:0005506">
    <property type="term" value="F:iron ion binding"/>
    <property type="evidence" value="ECO:0007669"/>
    <property type="project" value="UniProtKB-ARBA"/>
</dbReference>
<accession>S0ESW5</accession>
<dbReference type="Pfam" id="PF05721">
    <property type="entry name" value="PhyH"/>
    <property type="match status" value="1"/>
</dbReference>
<dbReference type="InterPro" id="IPR008775">
    <property type="entry name" value="Phytyl_CoA_dOase-like"/>
</dbReference>
<dbReference type="InParanoid" id="S0ESW5"/>
<dbReference type="RefSeq" id="WP_016482048.1">
    <property type="nucleotide sequence ID" value="NC_021487.1"/>
</dbReference>
<dbReference type="PATRIC" id="fig|1303518.3.peg.666"/>
<dbReference type="KEGG" id="ccz:CCALI_00661"/>